<keyword evidence="3 6" id="KW-1133">Transmembrane helix</keyword>
<feature type="transmembrane region" description="Helical" evidence="6">
    <location>
        <begin position="207"/>
        <end position="230"/>
    </location>
</feature>
<feature type="transmembrane region" description="Helical" evidence="6">
    <location>
        <begin position="251"/>
        <end position="270"/>
    </location>
</feature>
<dbReference type="FunFam" id="1.20.1250.20:FF:000196">
    <property type="entry name" value="MFS toxin efflux pump (AflT)"/>
    <property type="match status" value="1"/>
</dbReference>
<feature type="domain" description="Major facilitator superfamily (MFS) profile" evidence="7">
    <location>
        <begin position="57"/>
        <end position="543"/>
    </location>
</feature>
<feature type="transmembrane region" description="Helical" evidence="6">
    <location>
        <begin position="519"/>
        <end position="538"/>
    </location>
</feature>
<dbReference type="InterPro" id="IPR036259">
    <property type="entry name" value="MFS_trans_sf"/>
</dbReference>
<name>A0AAV9MUL6_9EURO</name>
<dbReference type="Gene3D" id="1.20.1720.10">
    <property type="entry name" value="Multidrug resistance protein D"/>
    <property type="match status" value="1"/>
</dbReference>
<dbReference type="CDD" id="cd17502">
    <property type="entry name" value="MFS_Azr1_MDR_like"/>
    <property type="match status" value="1"/>
</dbReference>
<feature type="transmembrane region" description="Helical" evidence="6">
    <location>
        <begin position="54"/>
        <end position="80"/>
    </location>
</feature>
<dbReference type="PROSITE" id="PS50850">
    <property type="entry name" value="MFS"/>
    <property type="match status" value="1"/>
</dbReference>
<protein>
    <recommendedName>
        <fullName evidence="7">Major facilitator superfamily (MFS) profile domain-containing protein</fullName>
    </recommendedName>
</protein>
<dbReference type="FunFam" id="1.20.1720.10:FF:000012">
    <property type="entry name" value="MFS toxin efflux pump (AflT)"/>
    <property type="match status" value="1"/>
</dbReference>
<comment type="caution">
    <text evidence="8">The sequence shown here is derived from an EMBL/GenBank/DDBJ whole genome shotgun (WGS) entry which is preliminary data.</text>
</comment>
<feature type="region of interest" description="Disordered" evidence="5">
    <location>
        <begin position="1"/>
        <end position="23"/>
    </location>
</feature>
<evidence type="ECO:0000256" key="1">
    <source>
        <dbReference type="ARBA" id="ARBA00004141"/>
    </source>
</evidence>
<keyword evidence="4 6" id="KW-0472">Membrane</keyword>
<keyword evidence="9" id="KW-1185">Reference proteome</keyword>
<dbReference type="Pfam" id="PF07690">
    <property type="entry name" value="MFS_1"/>
    <property type="match status" value="1"/>
</dbReference>
<dbReference type="RefSeq" id="XP_064700931.1">
    <property type="nucleotide sequence ID" value="XM_064852945.1"/>
</dbReference>
<evidence type="ECO:0000256" key="4">
    <source>
        <dbReference type="ARBA" id="ARBA00023136"/>
    </source>
</evidence>
<dbReference type="InterPro" id="IPR011701">
    <property type="entry name" value="MFS"/>
</dbReference>
<sequence length="565" mass="61138">MAATDTRSRSSLEAPTNSDAECGDQQIRLAHATPATSNKQNEDHEDKYPPFATVMLIMLSLYMAVFLVALDTTIISTAIPRISDEFHSLDDIGWYGSAYLLTLCCFQLLFGRIYTFYSPKLVFLTAVFLFEVGSAICGAAPNSVAFIFGRAVAGVGAAGISGGAAVIIVHTVPIHKRPVYMGNIGAVYGLASVAGPLLGGVFTDRLSWRWCFYINLPIGGLTLATIFLSLKLPGAKDASTTIREQIRRLDPLGTFFFFPGIVCLLLVLQWGGSKYSWQDARMVALLVIFALCMATFVAIQIWNRESGTVPPRIFLQRSILSGCYFGLLAGSALMILIYYLPIWFQAIKGVNAVTSGLMTLPVILSLVVANMIGGIVVSRIGYYAPFMIASSILISVGSGLITTFTTTTNHPKWIGYQVIFGLGIGLGMQQPGVAAQTVLTKKDVPTGIALMMFFRNLGGALFISISQNVLQNDLIKGLKHIRGLDTNTILESGATGLRKVVDAQDLQQVLVAYNGALTKVFYCAVAVSCASIVGALTMEWRSVKKAREQQRKEATKPDEKRDDAV</sequence>
<comment type="subcellular location">
    <subcellularLocation>
        <location evidence="1">Membrane</location>
        <topology evidence="1">Multi-pass membrane protein</topology>
    </subcellularLocation>
</comment>
<evidence type="ECO:0000256" key="2">
    <source>
        <dbReference type="ARBA" id="ARBA00022692"/>
    </source>
</evidence>
<dbReference type="PANTHER" id="PTHR23501:SF201">
    <property type="entry name" value="MFS AFLATOXIN EFFLUX PUMP"/>
    <property type="match status" value="1"/>
</dbReference>
<evidence type="ECO:0000313" key="9">
    <source>
        <dbReference type="Proteomes" id="UP001358417"/>
    </source>
</evidence>
<reference evidence="8 9" key="1">
    <citation type="submission" date="2023-08" db="EMBL/GenBank/DDBJ databases">
        <title>Black Yeasts Isolated from many extreme environments.</title>
        <authorList>
            <person name="Coleine C."/>
            <person name="Stajich J.E."/>
            <person name="Selbmann L."/>
        </authorList>
    </citation>
    <scope>NUCLEOTIDE SEQUENCE [LARGE SCALE GENOMIC DNA]</scope>
    <source>
        <strain evidence="8 9">CCFEE 5792</strain>
    </source>
</reference>
<feature type="transmembrane region" description="Helical" evidence="6">
    <location>
        <begin position="323"/>
        <end position="344"/>
    </location>
</feature>
<dbReference type="SUPFAM" id="SSF103473">
    <property type="entry name" value="MFS general substrate transporter"/>
    <property type="match status" value="1"/>
</dbReference>
<dbReference type="InterPro" id="IPR020846">
    <property type="entry name" value="MFS_dom"/>
</dbReference>
<feature type="transmembrane region" description="Helical" evidence="6">
    <location>
        <begin position="121"/>
        <end position="141"/>
    </location>
</feature>
<feature type="transmembrane region" description="Helical" evidence="6">
    <location>
        <begin position="380"/>
        <end position="401"/>
    </location>
</feature>
<proteinExistence type="predicted"/>
<feature type="transmembrane region" description="Helical" evidence="6">
    <location>
        <begin position="92"/>
        <end position="114"/>
    </location>
</feature>
<feature type="transmembrane region" description="Helical" evidence="6">
    <location>
        <begin position="350"/>
        <end position="373"/>
    </location>
</feature>
<feature type="transmembrane region" description="Helical" evidence="6">
    <location>
        <begin position="447"/>
        <end position="465"/>
    </location>
</feature>
<keyword evidence="2 6" id="KW-0812">Transmembrane</keyword>
<dbReference type="AlphaFoldDB" id="A0AAV9MUL6"/>
<dbReference type="PRINTS" id="PR01036">
    <property type="entry name" value="TCRTETB"/>
</dbReference>
<dbReference type="PANTHER" id="PTHR23501">
    <property type="entry name" value="MAJOR FACILITATOR SUPERFAMILY"/>
    <property type="match status" value="1"/>
</dbReference>
<feature type="transmembrane region" description="Helical" evidence="6">
    <location>
        <begin position="147"/>
        <end position="168"/>
    </location>
</feature>
<dbReference type="Gene3D" id="1.20.1250.20">
    <property type="entry name" value="MFS general substrate transporter like domains"/>
    <property type="match status" value="1"/>
</dbReference>
<evidence type="ECO:0000256" key="3">
    <source>
        <dbReference type="ARBA" id="ARBA00022989"/>
    </source>
</evidence>
<dbReference type="Proteomes" id="UP001358417">
    <property type="component" value="Unassembled WGS sequence"/>
</dbReference>
<dbReference type="GeneID" id="89977564"/>
<feature type="transmembrane region" description="Helical" evidence="6">
    <location>
        <begin position="180"/>
        <end position="201"/>
    </location>
</feature>
<feature type="transmembrane region" description="Helical" evidence="6">
    <location>
        <begin position="413"/>
        <end position="435"/>
    </location>
</feature>
<accession>A0AAV9MUL6</accession>
<gene>
    <name evidence="8" type="ORF">LTR84_009405</name>
</gene>
<evidence type="ECO:0000259" key="7">
    <source>
        <dbReference type="PROSITE" id="PS50850"/>
    </source>
</evidence>
<dbReference type="GO" id="GO:0005886">
    <property type="term" value="C:plasma membrane"/>
    <property type="evidence" value="ECO:0007669"/>
    <property type="project" value="TreeGrafter"/>
</dbReference>
<dbReference type="GO" id="GO:0022857">
    <property type="term" value="F:transmembrane transporter activity"/>
    <property type="evidence" value="ECO:0007669"/>
    <property type="project" value="InterPro"/>
</dbReference>
<evidence type="ECO:0000313" key="8">
    <source>
        <dbReference type="EMBL" id="KAK5045299.1"/>
    </source>
</evidence>
<dbReference type="EMBL" id="JAVRRD010000038">
    <property type="protein sequence ID" value="KAK5045299.1"/>
    <property type="molecule type" value="Genomic_DNA"/>
</dbReference>
<feature type="region of interest" description="Disordered" evidence="5">
    <location>
        <begin position="546"/>
        <end position="565"/>
    </location>
</feature>
<organism evidence="8 9">
    <name type="scientific">Exophiala bonariae</name>
    <dbReference type="NCBI Taxonomy" id="1690606"/>
    <lineage>
        <taxon>Eukaryota</taxon>
        <taxon>Fungi</taxon>
        <taxon>Dikarya</taxon>
        <taxon>Ascomycota</taxon>
        <taxon>Pezizomycotina</taxon>
        <taxon>Eurotiomycetes</taxon>
        <taxon>Chaetothyriomycetidae</taxon>
        <taxon>Chaetothyriales</taxon>
        <taxon>Herpotrichiellaceae</taxon>
        <taxon>Exophiala</taxon>
    </lineage>
</organism>
<feature type="transmembrane region" description="Helical" evidence="6">
    <location>
        <begin position="282"/>
        <end position="302"/>
    </location>
</feature>
<evidence type="ECO:0000256" key="5">
    <source>
        <dbReference type="SAM" id="MobiDB-lite"/>
    </source>
</evidence>
<evidence type="ECO:0000256" key="6">
    <source>
        <dbReference type="SAM" id="Phobius"/>
    </source>
</evidence>
<feature type="compositionally biased region" description="Basic and acidic residues" evidence="5">
    <location>
        <begin position="1"/>
        <end position="10"/>
    </location>
</feature>